<keyword evidence="2" id="KW-1185">Reference proteome</keyword>
<reference evidence="1" key="2">
    <citation type="submission" date="2020-05" db="UniProtKB">
        <authorList>
            <consortium name="EnsemblMetazoa"/>
        </authorList>
    </citation>
    <scope>IDENTIFICATION</scope>
    <source>
        <strain evidence="1">IAEA</strain>
    </source>
</reference>
<name>A0A1B0A4N7_GLOPL</name>
<proteinExistence type="predicted"/>
<dbReference type="Proteomes" id="UP000092445">
    <property type="component" value="Unassembled WGS sequence"/>
</dbReference>
<dbReference type="VEuPathDB" id="VectorBase:GPAI034379"/>
<organism evidence="1 2">
    <name type="scientific">Glossina pallidipes</name>
    <name type="common">Tsetse fly</name>
    <dbReference type="NCBI Taxonomy" id="7398"/>
    <lineage>
        <taxon>Eukaryota</taxon>
        <taxon>Metazoa</taxon>
        <taxon>Ecdysozoa</taxon>
        <taxon>Arthropoda</taxon>
        <taxon>Hexapoda</taxon>
        <taxon>Insecta</taxon>
        <taxon>Pterygota</taxon>
        <taxon>Neoptera</taxon>
        <taxon>Endopterygota</taxon>
        <taxon>Diptera</taxon>
        <taxon>Brachycera</taxon>
        <taxon>Muscomorpha</taxon>
        <taxon>Hippoboscoidea</taxon>
        <taxon>Glossinidae</taxon>
        <taxon>Glossina</taxon>
    </lineage>
</organism>
<accession>A0A1B0A4N7</accession>
<protein>
    <submittedName>
        <fullName evidence="1">Uncharacterized protein</fullName>
    </submittedName>
</protein>
<reference evidence="2" key="1">
    <citation type="submission" date="2014-03" db="EMBL/GenBank/DDBJ databases">
        <authorList>
            <person name="Aksoy S."/>
            <person name="Warren W."/>
            <person name="Wilson R.K."/>
        </authorList>
    </citation>
    <scope>NUCLEOTIDE SEQUENCE [LARGE SCALE GENOMIC DNA]</scope>
    <source>
        <strain evidence="2">IAEA</strain>
    </source>
</reference>
<dbReference type="EnsemblMetazoa" id="GPAI034379-RA">
    <property type="protein sequence ID" value="GPAI034379-PA"/>
    <property type="gene ID" value="GPAI034379"/>
</dbReference>
<dbReference type="AlphaFoldDB" id="A0A1B0A4N7"/>
<sequence length="183" mass="19831">MNEQIHPPGVLGAGLAEPDVVFRVIAPAPFGRDVAGVTDNLDGLGLVPVPPDDALRCGMRDGVASSPVLSNDNVDPWRDEGLEPCLLRGREFGFEFGLEALGVRPVLILVTLPTHIRRQVTIGVVAAILNCIGYGSSRDLPRHGSFFCKNSSRATQPPPTRTITVLRKIRTSRNFWESPNLKS</sequence>
<evidence type="ECO:0000313" key="2">
    <source>
        <dbReference type="Proteomes" id="UP000092445"/>
    </source>
</evidence>
<evidence type="ECO:0000313" key="1">
    <source>
        <dbReference type="EnsemblMetazoa" id="GPAI034379-PA"/>
    </source>
</evidence>